<proteinExistence type="predicted"/>
<dbReference type="Proteomes" id="UP000027142">
    <property type="component" value="Chromosome"/>
</dbReference>
<dbReference type="AlphaFoldDB" id="A0A060LVW9"/>
<sequence>MQIKTRLFDDYDENAFEKMNEFLKQNIIVDVKMNTTLAPSGQFFRSYLVLYQAV</sequence>
<name>A0A060LVW9_9BACI</name>
<evidence type="ECO:0000313" key="2">
    <source>
        <dbReference type="Proteomes" id="UP000027142"/>
    </source>
</evidence>
<reference evidence="1 2" key="1">
    <citation type="journal article" date="2014" name="Gene">
        <title>A comparative genomic analysis of the alkalitolerant soil bacterium Bacillus lehensis G1.</title>
        <authorList>
            <person name="Noor Y.M."/>
            <person name="Samsulrizal N.H."/>
            <person name="Jema'on N.A."/>
            <person name="Low K.O."/>
            <person name="Ramli A.N."/>
            <person name="Alias N.I."/>
            <person name="Damis S.I."/>
            <person name="Fuzi S.F."/>
            <person name="Isa M.N."/>
            <person name="Murad A.M."/>
            <person name="Raih M.F."/>
            <person name="Bakar F.D."/>
            <person name="Najimudin N."/>
            <person name="Mahadi N.M."/>
            <person name="Illias R.M."/>
        </authorList>
    </citation>
    <scope>NUCLEOTIDE SEQUENCE [LARGE SCALE GENOMIC DNA]</scope>
    <source>
        <strain evidence="1 2">G1</strain>
    </source>
</reference>
<dbReference type="PATRIC" id="fig|1246626.3.peg.2824"/>
<dbReference type="EMBL" id="CP003923">
    <property type="protein sequence ID" value="AIC95396.1"/>
    <property type="molecule type" value="Genomic_DNA"/>
</dbReference>
<protein>
    <submittedName>
        <fullName evidence="1">Uncharacterized protein</fullName>
    </submittedName>
</protein>
<dbReference type="STRING" id="1246626.BleG1_2832"/>
<keyword evidence="2" id="KW-1185">Reference proteome</keyword>
<dbReference type="HOGENOM" id="CLU_3040458_0_0_9"/>
<gene>
    <name evidence="1" type="ORF">BleG1_2832</name>
</gene>
<dbReference type="RefSeq" id="WP_158318538.1">
    <property type="nucleotide sequence ID" value="NZ_CP003923.1"/>
</dbReference>
<organism evidence="1 2">
    <name type="scientific">Shouchella lehensis G1</name>
    <dbReference type="NCBI Taxonomy" id="1246626"/>
    <lineage>
        <taxon>Bacteria</taxon>
        <taxon>Bacillati</taxon>
        <taxon>Bacillota</taxon>
        <taxon>Bacilli</taxon>
        <taxon>Bacillales</taxon>
        <taxon>Bacillaceae</taxon>
        <taxon>Shouchella</taxon>
    </lineage>
</organism>
<dbReference type="KEGG" id="ble:BleG1_2832"/>
<evidence type="ECO:0000313" key="1">
    <source>
        <dbReference type="EMBL" id="AIC95396.1"/>
    </source>
</evidence>
<accession>A0A060LVW9</accession>